<name>A0A2G4F1B5_9CYAN</name>
<dbReference type="GO" id="GO:0016740">
    <property type="term" value="F:transferase activity"/>
    <property type="evidence" value="ECO:0007669"/>
    <property type="project" value="UniProtKB-KW"/>
</dbReference>
<sequence length="94" mass="10568">MPKAIWNGAVLAESDKCEVVDNNYYFPADTIKREFFKDSSTHTTCGWKGVASYYSIEVAGEVNKDAAWYYPTPKDAAKNIEGYIAFWKGVKVEA</sequence>
<dbReference type="PANTHER" id="PTHR34310:SF5">
    <property type="entry name" value="DUF427 DOMAIN PROTEIN (AFU_ORTHOLOGUE AFUA_3G02220)"/>
    <property type="match status" value="1"/>
</dbReference>
<dbReference type="OrthoDB" id="4565346at2"/>
<dbReference type="Pfam" id="PF04248">
    <property type="entry name" value="NTP_transf_9"/>
    <property type="match status" value="1"/>
</dbReference>
<comment type="caution">
    <text evidence="2">The sequence shown here is derived from an EMBL/GenBank/DDBJ whole genome shotgun (WGS) entry which is preliminary data.</text>
</comment>
<dbReference type="EMBL" id="NXIB02000050">
    <property type="protein sequence ID" value="PHX55528.1"/>
    <property type="molecule type" value="Genomic_DNA"/>
</dbReference>
<dbReference type="Proteomes" id="UP000226442">
    <property type="component" value="Unassembled WGS sequence"/>
</dbReference>
<dbReference type="InterPro" id="IPR007361">
    <property type="entry name" value="DUF427"/>
</dbReference>
<reference evidence="2" key="1">
    <citation type="submission" date="2017-10" db="EMBL/GenBank/DDBJ databases">
        <title>Draft genome sequence of the planktic cyanobacteria Tychonema bourrellyi isolated from alpine lentic freshwater.</title>
        <authorList>
            <person name="Tett A."/>
            <person name="Armanini F."/>
            <person name="Asnicar F."/>
            <person name="Boscaini A."/>
            <person name="Pasolli E."/>
            <person name="Zolfo M."/>
            <person name="Donati C."/>
            <person name="Salmaso N."/>
            <person name="Segata N."/>
        </authorList>
    </citation>
    <scope>NUCLEOTIDE SEQUENCE</scope>
    <source>
        <strain evidence="2">FEM_GT703</strain>
    </source>
</reference>
<gene>
    <name evidence="2" type="ORF">CP500_010510</name>
</gene>
<organism evidence="2 3">
    <name type="scientific">Tychonema bourrellyi FEM_GT703</name>
    <dbReference type="NCBI Taxonomy" id="2040638"/>
    <lineage>
        <taxon>Bacteria</taxon>
        <taxon>Bacillati</taxon>
        <taxon>Cyanobacteriota</taxon>
        <taxon>Cyanophyceae</taxon>
        <taxon>Oscillatoriophycideae</taxon>
        <taxon>Oscillatoriales</taxon>
        <taxon>Microcoleaceae</taxon>
        <taxon>Tychonema</taxon>
    </lineage>
</organism>
<dbReference type="AlphaFoldDB" id="A0A2G4F1B5"/>
<keyword evidence="3" id="KW-1185">Reference proteome</keyword>
<evidence type="ECO:0000259" key="1">
    <source>
        <dbReference type="Pfam" id="PF04248"/>
    </source>
</evidence>
<dbReference type="PANTHER" id="PTHR34310">
    <property type="entry name" value="DUF427 DOMAIN PROTEIN (AFU_ORTHOLOGUE AFUA_3G02220)"/>
    <property type="match status" value="1"/>
</dbReference>
<evidence type="ECO:0000313" key="3">
    <source>
        <dbReference type="Proteomes" id="UP000226442"/>
    </source>
</evidence>
<dbReference type="InterPro" id="IPR038694">
    <property type="entry name" value="DUF427_sf"/>
</dbReference>
<protein>
    <submittedName>
        <fullName evidence="2">Nucleotidyltransferase domain-containing protein</fullName>
    </submittedName>
</protein>
<dbReference type="RefSeq" id="WP_096831222.1">
    <property type="nucleotide sequence ID" value="NZ_NXIB02000050.1"/>
</dbReference>
<feature type="domain" description="DUF427" evidence="1">
    <location>
        <begin position="3"/>
        <end position="88"/>
    </location>
</feature>
<evidence type="ECO:0000313" key="2">
    <source>
        <dbReference type="EMBL" id="PHX55528.1"/>
    </source>
</evidence>
<dbReference type="Gene3D" id="2.170.150.40">
    <property type="entry name" value="Domain of unknown function (DUF427)"/>
    <property type="match status" value="1"/>
</dbReference>
<accession>A0A2G4F1B5</accession>
<proteinExistence type="predicted"/>